<evidence type="ECO:0000256" key="4">
    <source>
        <dbReference type="ARBA" id="ARBA00022737"/>
    </source>
</evidence>
<dbReference type="GO" id="GO:0006281">
    <property type="term" value="P:DNA repair"/>
    <property type="evidence" value="ECO:0007669"/>
    <property type="project" value="InterPro"/>
</dbReference>
<evidence type="ECO:0000256" key="6">
    <source>
        <dbReference type="ARBA" id="ARBA00022801"/>
    </source>
</evidence>
<evidence type="ECO:0000256" key="1">
    <source>
        <dbReference type="ARBA" id="ARBA00012513"/>
    </source>
</evidence>
<proteinExistence type="predicted"/>
<dbReference type="PROSITE" id="PS51146">
    <property type="entry name" value="KAIC"/>
    <property type="match status" value="2"/>
</dbReference>
<keyword evidence="2" id="KW-0597">Phosphoprotein</keyword>
<evidence type="ECO:0000256" key="2">
    <source>
        <dbReference type="ARBA" id="ARBA00022553"/>
    </source>
</evidence>
<dbReference type="RefSeq" id="WP_162423526.1">
    <property type="nucleotide sequence ID" value="NZ_WVIE01000012.1"/>
</dbReference>
<dbReference type="SMART" id="SM00382">
    <property type="entry name" value="AAA"/>
    <property type="match status" value="2"/>
</dbReference>
<feature type="domain" description="KaiC" evidence="8">
    <location>
        <begin position="242"/>
        <end position="474"/>
    </location>
</feature>
<dbReference type="PRINTS" id="PR01874">
    <property type="entry name" value="DNAREPAIRADA"/>
</dbReference>
<dbReference type="GO" id="GO:0004674">
    <property type="term" value="F:protein serine/threonine kinase activity"/>
    <property type="evidence" value="ECO:0007669"/>
    <property type="project" value="UniProtKB-EC"/>
</dbReference>
<keyword evidence="4" id="KW-0677">Repeat</keyword>
<dbReference type="InterPro" id="IPR020588">
    <property type="entry name" value="RecA_ATP-bd"/>
</dbReference>
<dbReference type="GO" id="GO:0003677">
    <property type="term" value="F:DNA binding"/>
    <property type="evidence" value="ECO:0007669"/>
    <property type="project" value="InterPro"/>
</dbReference>
<feature type="domain" description="RecA family profile 1" evidence="7">
    <location>
        <begin position="240"/>
        <end position="296"/>
    </location>
</feature>
<dbReference type="Pfam" id="PF06745">
    <property type="entry name" value="ATPase"/>
    <property type="match status" value="2"/>
</dbReference>
<evidence type="ECO:0000259" key="8">
    <source>
        <dbReference type="PROSITE" id="PS51146"/>
    </source>
</evidence>
<dbReference type="GO" id="GO:0016787">
    <property type="term" value="F:hydrolase activity"/>
    <property type="evidence" value="ECO:0007669"/>
    <property type="project" value="UniProtKB-KW"/>
</dbReference>
<dbReference type="PANTHER" id="PTHR42926">
    <property type="match status" value="1"/>
</dbReference>
<dbReference type="InterPro" id="IPR030665">
    <property type="entry name" value="KaiC"/>
</dbReference>
<evidence type="ECO:0000256" key="5">
    <source>
        <dbReference type="ARBA" id="ARBA00022777"/>
    </source>
</evidence>
<evidence type="ECO:0000256" key="3">
    <source>
        <dbReference type="ARBA" id="ARBA00022679"/>
    </source>
</evidence>
<dbReference type="GO" id="GO:0005524">
    <property type="term" value="F:ATP binding"/>
    <property type="evidence" value="ECO:0007669"/>
    <property type="project" value="InterPro"/>
</dbReference>
<dbReference type="Proteomes" id="UP000646053">
    <property type="component" value="Unassembled WGS sequence"/>
</dbReference>
<dbReference type="Gene3D" id="3.40.50.300">
    <property type="entry name" value="P-loop containing nucleotide triphosphate hydrolases"/>
    <property type="match status" value="2"/>
</dbReference>
<dbReference type="PANTHER" id="PTHR42926:SF1">
    <property type="entry name" value="CIRCADIAN CLOCK OSCILLATOR PROTEIN KAIC 1"/>
    <property type="match status" value="1"/>
</dbReference>
<feature type="domain" description="KaiC" evidence="8">
    <location>
        <begin position="4"/>
        <end position="240"/>
    </location>
</feature>
<dbReference type="PROSITE" id="PS50162">
    <property type="entry name" value="RECA_2"/>
    <property type="match status" value="1"/>
</dbReference>
<dbReference type="GO" id="GO:0140664">
    <property type="term" value="F:ATP-dependent DNA damage sensor activity"/>
    <property type="evidence" value="ECO:0007669"/>
    <property type="project" value="InterPro"/>
</dbReference>
<organism evidence="9 10">
    <name type="scientific">Myxacorys almedinensis A</name>
    <dbReference type="NCBI Taxonomy" id="2690445"/>
    <lineage>
        <taxon>Bacteria</taxon>
        <taxon>Bacillati</taxon>
        <taxon>Cyanobacteriota</taxon>
        <taxon>Cyanophyceae</taxon>
        <taxon>Leptolyngbyales</taxon>
        <taxon>Leptolyngbyaceae</taxon>
        <taxon>Myxacorys</taxon>
        <taxon>Myxacorys almedinensis</taxon>
    </lineage>
</organism>
<keyword evidence="10" id="KW-1185">Reference proteome</keyword>
<comment type="caution">
    <text evidence="9">The sequence shown here is derived from an EMBL/GenBank/DDBJ whole genome shotgun (WGS) entry which is preliminary data.</text>
</comment>
<dbReference type="PIRSF" id="PIRSF039117">
    <property type="entry name" value="KaiC"/>
    <property type="match status" value="1"/>
</dbReference>
<dbReference type="EC" id="2.7.11.1" evidence="1"/>
<gene>
    <name evidence="9" type="ORF">GS601_12025</name>
</gene>
<dbReference type="InterPro" id="IPR014774">
    <property type="entry name" value="KaiC-like_dom"/>
</dbReference>
<keyword evidence="6" id="KW-0378">Hydrolase</keyword>
<dbReference type="EMBL" id="WVIE01000012">
    <property type="protein sequence ID" value="NDJ18006.1"/>
    <property type="molecule type" value="Genomic_DNA"/>
</dbReference>
<dbReference type="InterPro" id="IPR051347">
    <property type="entry name" value="Circadian_clock_KaiC-rel"/>
</dbReference>
<dbReference type="InterPro" id="IPR010624">
    <property type="entry name" value="KaiC_dom"/>
</dbReference>
<dbReference type="AlphaFoldDB" id="A0A8J8CJW6"/>
<evidence type="ECO:0000259" key="7">
    <source>
        <dbReference type="PROSITE" id="PS50162"/>
    </source>
</evidence>
<dbReference type="InterPro" id="IPR003593">
    <property type="entry name" value="AAA+_ATPase"/>
</dbReference>
<name>A0A8J8CJW6_9CYAN</name>
<sequence length="483" mass="53623">MPHDRLSSGIPGLDEVLHGGFIPQQAYLVRGGPGVGKTTVGLRFLATGAKQGDSTLFIALGESETQIRANANRSGLDTSAITFLDLSPSSSFFTQVETYDIFSAAEVERAPTTRQIVEQVQHLQPQRVFIDAMTQFRYLSSDVFQFRKQVLSFLRLLLEHGATVVFSSESSDTAPDDDLQFMSDGVICLQQEEKDGDRSVTVSKFRGSGFRSGAHTLRLNKAGMEVFPRLQPEAYERDFLIEALSFGVPALDTMLHGGIERGTVTILTGPAGVGKTTLGIQFMKSAAERGDRSIIYTFDEQPDILLQRSEAVGIPVRAMLQDETFSVVQIEPLHLSPDEFANLVKKDVEEKNLRVVMLDSVTGYRLSVRGTDLVPTLHSLCKYLQNVGVTVILVKETENITETFRATEIGISYLGDNTIFLRYLERQGEMRKAIGVLKKRLSDFERTLREFDITQTGIVVSEPLTHLRDILSHTPSWIETPPE</sequence>
<dbReference type="InterPro" id="IPR027417">
    <property type="entry name" value="P-loop_NTPase"/>
</dbReference>
<reference evidence="9" key="1">
    <citation type="submission" date="2019-12" db="EMBL/GenBank/DDBJ databases">
        <title>High-Quality draft genome sequences of three cyanobacteria isolated from the limestone walls of the Old Cathedral of Coimbra.</title>
        <authorList>
            <person name="Tiago I."/>
            <person name="Soares F."/>
            <person name="Portugal A."/>
        </authorList>
    </citation>
    <scope>NUCLEOTIDE SEQUENCE</scope>
    <source>
        <strain evidence="9">A</strain>
    </source>
</reference>
<evidence type="ECO:0000313" key="10">
    <source>
        <dbReference type="Proteomes" id="UP000646053"/>
    </source>
</evidence>
<keyword evidence="5" id="KW-0418">Kinase</keyword>
<evidence type="ECO:0000313" key="9">
    <source>
        <dbReference type="EMBL" id="NDJ18006.1"/>
    </source>
</evidence>
<dbReference type="SUPFAM" id="SSF52540">
    <property type="entry name" value="P-loop containing nucleoside triphosphate hydrolases"/>
    <property type="match status" value="2"/>
</dbReference>
<keyword evidence="3" id="KW-0808">Transferase</keyword>
<accession>A0A8J8CJW6</accession>
<protein>
    <recommendedName>
        <fullName evidence="1">non-specific serine/threonine protein kinase</fullName>
        <ecNumber evidence="1">2.7.11.1</ecNumber>
    </recommendedName>
</protein>